<keyword evidence="3" id="KW-1003">Cell membrane</keyword>
<dbReference type="GO" id="GO:0055085">
    <property type="term" value="P:transmembrane transport"/>
    <property type="evidence" value="ECO:0007669"/>
    <property type="project" value="InterPro"/>
</dbReference>
<proteinExistence type="inferred from homology"/>
<evidence type="ECO:0000256" key="3">
    <source>
        <dbReference type="ARBA" id="ARBA00022475"/>
    </source>
</evidence>
<dbReference type="CDD" id="cd06261">
    <property type="entry name" value="TM_PBP2"/>
    <property type="match status" value="1"/>
</dbReference>
<feature type="transmembrane region" description="Helical" evidence="7">
    <location>
        <begin position="20"/>
        <end position="44"/>
    </location>
</feature>
<comment type="similarity">
    <text evidence="7">Belongs to the binding-protein-dependent transport system permease family.</text>
</comment>
<evidence type="ECO:0000259" key="8">
    <source>
        <dbReference type="PROSITE" id="PS50928"/>
    </source>
</evidence>
<dbReference type="Pfam" id="PF00528">
    <property type="entry name" value="BPD_transp_1"/>
    <property type="match status" value="1"/>
</dbReference>
<reference evidence="9 10" key="1">
    <citation type="journal article" date="2009" name="PLoS ONE">
        <title>Genome analysis of the anaerobic thermohalophilic bacterium Halothermothrix orenii.</title>
        <authorList>
            <person name="Mavromatis K."/>
            <person name="Ivanova N."/>
            <person name="Anderson I."/>
            <person name="Lykidis A."/>
            <person name="Hooper S.D."/>
            <person name="Sun H."/>
            <person name="Kunin V."/>
            <person name="Lapidus A."/>
            <person name="Hugenholtz P."/>
            <person name="Patel B."/>
            <person name="Kyrpides N.C."/>
        </authorList>
    </citation>
    <scope>NUCLEOTIDE SEQUENCE [LARGE SCALE GENOMIC DNA]</scope>
    <source>
        <strain evidence="10">H 168 / OCM 544 / DSM 9562</strain>
    </source>
</reference>
<dbReference type="SUPFAM" id="SSF161098">
    <property type="entry name" value="MetI-like"/>
    <property type="match status" value="1"/>
</dbReference>
<name>B8CWN8_HALOH</name>
<dbReference type="PANTHER" id="PTHR43744">
    <property type="entry name" value="ABC TRANSPORTER PERMEASE PROTEIN MG189-RELATED-RELATED"/>
    <property type="match status" value="1"/>
</dbReference>
<dbReference type="Proteomes" id="UP000000719">
    <property type="component" value="Chromosome"/>
</dbReference>
<dbReference type="EMBL" id="CP001098">
    <property type="protein sequence ID" value="ACL69707.1"/>
    <property type="molecule type" value="Genomic_DNA"/>
</dbReference>
<evidence type="ECO:0000256" key="6">
    <source>
        <dbReference type="ARBA" id="ARBA00023136"/>
    </source>
</evidence>
<keyword evidence="6 7" id="KW-0472">Membrane</keyword>
<dbReference type="GO" id="GO:0005886">
    <property type="term" value="C:plasma membrane"/>
    <property type="evidence" value="ECO:0007669"/>
    <property type="project" value="UniProtKB-SubCell"/>
</dbReference>
<dbReference type="eggNOG" id="COG0395">
    <property type="taxonomic scope" value="Bacteria"/>
</dbReference>
<feature type="domain" description="ABC transmembrane type-1" evidence="8">
    <location>
        <begin position="83"/>
        <end position="275"/>
    </location>
</feature>
<evidence type="ECO:0000313" key="10">
    <source>
        <dbReference type="Proteomes" id="UP000000719"/>
    </source>
</evidence>
<dbReference type="AlphaFoldDB" id="B8CWN8"/>
<evidence type="ECO:0000256" key="2">
    <source>
        <dbReference type="ARBA" id="ARBA00022448"/>
    </source>
</evidence>
<keyword evidence="10" id="KW-1185">Reference proteome</keyword>
<gene>
    <name evidence="9" type="ordered locus">Hore_09510</name>
</gene>
<evidence type="ECO:0000313" key="9">
    <source>
        <dbReference type="EMBL" id="ACL69707.1"/>
    </source>
</evidence>
<organism evidence="9 10">
    <name type="scientific">Halothermothrix orenii (strain H 168 / OCM 544 / DSM 9562)</name>
    <dbReference type="NCBI Taxonomy" id="373903"/>
    <lineage>
        <taxon>Bacteria</taxon>
        <taxon>Bacillati</taxon>
        <taxon>Bacillota</taxon>
        <taxon>Clostridia</taxon>
        <taxon>Halanaerobiales</taxon>
        <taxon>Halothermotrichaceae</taxon>
        <taxon>Halothermothrix</taxon>
    </lineage>
</organism>
<dbReference type="Gene3D" id="1.10.3720.10">
    <property type="entry name" value="MetI-like"/>
    <property type="match status" value="1"/>
</dbReference>
<keyword evidence="4 7" id="KW-0812">Transmembrane</keyword>
<accession>B8CWN8</accession>
<evidence type="ECO:0000256" key="5">
    <source>
        <dbReference type="ARBA" id="ARBA00022989"/>
    </source>
</evidence>
<dbReference type="InterPro" id="IPR000515">
    <property type="entry name" value="MetI-like"/>
</dbReference>
<feature type="transmembrane region" description="Helical" evidence="7">
    <location>
        <begin position="195"/>
        <end position="220"/>
    </location>
</feature>
<sequence length="290" mass="32770">MSKHGSSNSNKNGSVIHITVNKYVIGILMGIVSVIWFIPIYFMIINSFKPFREVLMYTSRFPEKFNLNNFVEVWEKANYLKLFTNSIIITSISLLGIVILASMAAYKLARSHDNVSKGLLVYFILTLVIPFQAVMIPLVKIMKDINVIDTRIGIILVYIALGSPMAIFLYYGYIKTLPMSLEEAALIDGAGEFQIFFKIIFPLLKPITSTVIILQSLWIWNDFLLPLITLQSEANKTIPLGTTATFMGQYTHRWDLAITAMFLASLPLMVLYFFVQKYIVKGIVKGAIKG</sequence>
<dbReference type="OrthoDB" id="9772609at2"/>
<evidence type="ECO:0000256" key="7">
    <source>
        <dbReference type="RuleBase" id="RU363032"/>
    </source>
</evidence>
<dbReference type="InterPro" id="IPR035906">
    <property type="entry name" value="MetI-like_sf"/>
</dbReference>
<comment type="subcellular location">
    <subcellularLocation>
        <location evidence="1 7">Cell membrane</location>
        <topology evidence="1 7">Multi-pass membrane protein</topology>
    </subcellularLocation>
</comment>
<feature type="transmembrane region" description="Helical" evidence="7">
    <location>
        <begin position="256"/>
        <end position="275"/>
    </location>
</feature>
<keyword evidence="2 7" id="KW-0813">Transport</keyword>
<evidence type="ECO:0000256" key="1">
    <source>
        <dbReference type="ARBA" id="ARBA00004651"/>
    </source>
</evidence>
<dbReference type="RefSeq" id="WP_012635893.1">
    <property type="nucleotide sequence ID" value="NC_011899.1"/>
</dbReference>
<protein>
    <submittedName>
        <fullName evidence="9">Binding-protein-dependent transport systems inner membrane component</fullName>
    </submittedName>
</protein>
<feature type="transmembrane region" description="Helical" evidence="7">
    <location>
        <begin position="151"/>
        <end position="174"/>
    </location>
</feature>
<dbReference type="KEGG" id="hor:Hore_09510"/>
<dbReference type="PANTHER" id="PTHR43744:SF8">
    <property type="entry name" value="SN-GLYCEROL-3-PHOSPHATE TRANSPORT SYSTEM PERMEASE PROTEIN UGPE"/>
    <property type="match status" value="1"/>
</dbReference>
<feature type="transmembrane region" description="Helical" evidence="7">
    <location>
        <begin position="118"/>
        <end position="139"/>
    </location>
</feature>
<keyword evidence="5 7" id="KW-1133">Transmembrane helix</keyword>
<evidence type="ECO:0000256" key="4">
    <source>
        <dbReference type="ARBA" id="ARBA00022692"/>
    </source>
</evidence>
<dbReference type="PROSITE" id="PS50928">
    <property type="entry name" value="ABC_TM1"/>
    <property type="match status" value="1"/>
</dbReference>
<dbReference type="STRING" id="373903.Hore_09510"/>
<dbReference type="HOGENOM" id="CLU_016047_1_2_9"/>
<feature type="transmembrane region" description="Helical" evidence="7">
    <location>
        <begin position="82"/>
        <end position="106"/>
    </location>
</feature>